<name>A0A4Y2I613_ARAVE</name>
<comment type="caution">
    <text evidence="3">The sequence shown here is derived from an EMBL/GenBank/DDBJ whole genome shotgun (WGS) entry which is preliminary data.</text>
</comment>
<accession>A0A4Y2I613</accession>
<feature type="compositionally biased region" description="Low complexity" evidence="1">
    <location>
        <begin position="99"/>
        <end position="111"/>
    </location>
</feature>
<evidence type="ECO:0000256" key="1">
    <source>
        <dbReference type="SAM" id="MobiDB-lite"/>
    </source>
</evidence>
<feature type="region of interest" description="Disordered" evidence="1">
    <location>
        <begin position="99"/>
        <end position="119"/>
    </location>
</feature>
<proteinExistence type="predicted"/>
<keyword evidence="2" id="KW-0812">Transmembrane</keyword>
<dbReference type="AlphaFoldDB" id="A0A4Y2I613"/>
<evidence type="ECO:0000313" key="3">
    <source>
        <dbReference type="EMBL" id="GBM72556.1"/>
    </source>
</evidence>
<sequence>MMKSNASTTTMKTSSASFFFDSALQNGLEDWAITTRDPVVYGGNSPYEVFLSRFIITCFLLLLFIVLLLYFTNRDKPTRRELFNEVDSNRGAADTTRVTISDNDSTNSSISHGRIEPHHAVAEKPPDYSTVVLNDLINPTKPAFPVVKKDNETPPPEYGKENAFFK</sequence>
<feature type="region of interest" description="Disordered" evidence="1">
    <location>
        <begin position="144"/>
        <end position="166"/>
    </location>
</feature>
<dbReference type="Proteomes" id="UP000499080">
    <property type="component" value="Unassembled WGS sequence"/>
</dbReference>
<feature type="transmembrane region" description="Helical" evidence="2">
    <location>
        <begin position="49"/>
        <end position="71"/>
    </location>
</feature>
<gene>
    <name evidence="3" type="ORF">AVEN_259836_1</name>
</gene>
<keyword evidence="4" id="KW-1185">Reference proteome</keyword>
<reference evidence="3 4" key="1">
    <citation type="journal article" date="2019" name="Sci. Rep.">
        <title>Orb-weaving spider Araneus ventricosus genome elucidates the spidroin gene catalogue.</title>
        <authorList>
            <person name="Kono N."/>
            <person name="Nakamura H."/>
            <person name="Ohtoshi R."/>
            <person name="Moran D.A.P."/>
            <person name="Shinohara A."/>
            <person name="Yoshida Y."/>
            <person name="Fujiwara M."/>
            <person name="Mori M."/>
            <person name="Tomita M."/>
            <person name="Arakawa K."/>
        </authorList>
    </citation>
    <scope>NUCLEOTIDE SEQUENCE [LARGE SCALE GENOMIC DNA]</scope>
</reference>
<keyword evidence="2" id="KW-1133">Transmembrane helix</keyword>
<keyword evidence="2" id="KW-0472">Membrane</keyword>
<dbReference type="EMBL" id="BGPR01002383">
    <property type="protein sequence ID" value="GBM72556.1"/>
    <property type="molecule type" value="Genomic_DNA"/>
</dbReference>
<protein>
    <submittedName>
        <fullName evidence="3">Uncharacterized protein</fullName>
    </submittedName>
</protein>
<evidence type="ECO:0000256" key="2">
    <source>
        <dbReference type="SAM" id="Phobius"/>
    </source>
</evidence>
<evidence type="ECO:0000313" key="4">
    <source>
        <dbReference type="Proteomes" id="UP000499080"/>
    </source>
</evidence>
<organism evidence="3 4">
    <name type="scientific">Araneus ventricosus</name>
    <name type="common">Orbweaver spider</name>
    <name type="synonym">Epeira ventricosa</name>
    <dbReference type="NCBI Taxonomy" id="182803"/>
    <lineage>
        <taxon>Eukaryota</taxon>
        <taxon>Metazoa</taxon>
        <taxon>Ecdysozoa</taxon>
        <taxon>Arthropoda</taxon>
        <taxon>Chelicerata</taxon>
        <taxon>Arachnida</taxon>
        <taxon>Araneae</taxon>
        <taxon>Araneomorphae</taxon>
        <taxon>Entelegynae</taxon>
        <taxon>Araneoidea</taxon>
        <taxon>Araneidae</taxon>
        <taxon>Araneus</taxon>
    </lineage>
</organism>